<dbReference type="PANTHER" id="PTHR12239:SF41">
    <property type="entry name" value="MEMBRANE ASSOCIATED PROTEIN, PUTATIVE-RELATED"/>
    <property type="match status" value="1"/>
</dbReference>
<organism evidence="2 3">
    <name type="scientific">Legionella maioricensis</name>
    <dbReference type="NCBI Taxonomy" id="2896528"/>
    <lineage>
        <taxon>Bacteria</taxon>
        <taxon>Pseudomonadati</taxon>
        <taxon>Pseudomonadota</taxon>
        <taxon>Gammaproteobacteria</taxon>
        <taxon>Legionellales</taxon>
        <taxon>Legionellaceae</taxon>
        <taxon>Legionella</taxon>
    </lineage>
</organism>
<gene>
    <name evidence="2" type="ORF">LOX96_06570</name>
</gene>
<comment type="caution">
    <text evidence="2">The sequence shown here is derived from an EMBL/GenBank/DDBJ whole genome shotgun (WGS) entry which is preliminary data.</text>
</comment>
<feature type="region of interest" description="Disordered" evidence="1">
    <location>
        <begin position="469"/>
        <end position="488"/>
    </location>
</feature>
<keyword evidence="3" id="KW-1185">Reference proteome</keyword>
<dbReference type="Proteomes" id="UP001139721">
    <property type="component" value="Unassembled WGS sequence"/>
</dbReference>
<dbReference type="PANTHER" id="PTHR12239">
    <property type="entry name" value="PROTEIN CBG20215-RELATED"/>
    <property type="match status" value="1"/>
</dbReference>
<dbReference type="InterPro" id="IPR052293">
    <property type="entry name" value="SRRP"/>
</dbReference>
<name>A0A9X2IAN3_9GAMM</name>
<accession>A0A9X2IAN3</accession>
<sequence length="1614" mass="185256">MSFKEWIEITYGIKEVVEGKITDLKFVPNTNPPPGGELRTLRPEDGRIYDSMRKKLNVQPGKEIQGFICPGWMKLDSSIYPKTYEYKEPAPIYFRLSNRNKFSQFTKKYNLHPAEKREPLSFEWAYLAKPVCLEHLYTEYKAELKKEQDNKMTLEQLEEWEKKVAALLGVINRNPQLETYVNKAHHLSKDYSNDDDINNAVYEACSGYSVSLQIYAELNKELLSKKEYASLQHAIDILGRGVEQGLKTDANFMHYLVRILGKRNKVIINPAAPYMGMKDAPPEQKDWVLWNGKWSANPIKQRGIYPSLEEKIDENINNLLNGNPKVDWWGGAAGKPPYKMRRFLPDANMMSETNEITLQGGRMINHSAMLRIIKVGVKVNGGISNDPKEIHHFDYYHVQTNLGAECNELNGGTCTGTYITKLGPTRLVNDQIVPLAITPETDPKGYQQAMETTIRELIKAERHLLFYRKPQEGPNGEGASPVGSPEAEEWTRVNNRLTLLKGSPIGKNHELNYFSIGLDGKPVRAVMKNQKNYAQGGGSCTIFSIKQLVTSILEMHATSLHSNFLQHHDGKSQVAALSSLQEEIKQRKIALQAKPKPVDVPKPVVPEPIVDQLTYDEYYDGQMQFFDRYIRKVCTAQDDARLQRIAYLQKQQRICFLDEFLEVEPGKELETTRIGYTPFDSGLYTSDQLTLAPDAGLIDERNRRLTRYRLVYGPVDFYLDNQLKKPTEIPVITACAPNMMGTSKVDIDEFSEAGLLKTTQYENECRKLADFIVFQAKTNGNQRLIMPTFGVGVYINQLNPYSMSPDVAKRIMYLAFAEAAKKHSINVDWIIWKNPVNLSGSAAAVQQYQSFAPNNKYMNTTLHTDMISYAQERQQQGEKVVLLNPGSDRTVGGAYTHKNPKTGEEQIAQKSDLILLQSELNPAMVKRFNVDFKQRKAEFIPKVESSLFVKLNIKTPVVSLQNGKDYRLCFENINAADQFCSLLALNGIEAHKVAPSKDNVVILSQAQWRQIPKLSTQEELISRSKLKDTFKMVSAHVINTQLDMQTSPLIVQKNNLYSIGFFSKGKADQFSTLLASYSIKDVSGNAKFVQQYKDRHVVYLTIEEWNKLPELGKKYENLKNQDNLKKQEEQRKLEEQKRLAEEEKRRQEDEQRQVKEQFKQVALHIHQQLELSIDAPLPFITKTSQGDYKISFVKEESAKKFSEFLAGHKIFGSGGKAKFVDTKGGYSAVVLKDQQWLQLPALKKQDGLNQQDDQLKIEEEKRRQEEQKRLAEVEKHRQEEQKHLVEVEKRRQEEQKRLAEVEKRRQEEQKRLAEVEKCRQEEQKHLVEEEKRRQEEQKRLAEVEKHRQEEQKRLAEVEKRRQEDEQRQVNEQFKQVARHIHQQLELSIDAPPPFITKTSQGDYKISFVKEESAKKFSEFLAGHKIFGSGSKAKFVDNKGGYSVVVLKDQQWLQLPTLKRQSAPTPEEIRRQEKLTLSLLEIDEALNHLRSKIGTIEQHNFSEAKDAAVTLLNNLTLARNGYEQAIKKPGAVDVVVARQNFNEYCERAIIDAKEVLIRDLDWGNYLINLLKTLANAVIWTVSLGNVNSFFTKEKPASLEAVEEVEQDLRFRSNDI</sequence>
<dbReference type="EMBL" id="JAJKBJ010000005">
    <property type="protein sequence ID" value="MCL9683750.1"/>
    <property type="molecule type" value="Genomic_DNA"/>
</dbReference>
<feature type="region of interest" description="Disordered" evidence="1">
    <location>
        <begin position="1126"/>
        <end position="1151"/>
    </location>
</feature>
<proteinExistence type="predicted"/>
<reference evidence="2" key="1">
    <citation type="submission" date="2021-11" db="EMBL/GenBank/DDBJ databases">
        <title>Legionella maioricencis sp. nov., a new species isolated from hot water samples in Mallorca.</title>
        <authorList>
            <person name="Crespi S."/>
            <person name="Drasar V."/>
            <person name="Salva-Serra F."/>
            <person name="Jaen-Luchoro D."/>
            <person name="Pineiro-Iglesias B."/>
            <person name="Aliaga F."/>
            <person name="Fernandez-Juarez V."/>
            <person name="Coll G."/>
            <person name="Moore E.R.B."/>
            <person name="Bennasar-Figueras A."/>
        </authorList>
    </citation>
    <scope>NUCLEOTIDE SEQUENCE</scope>
    <source>
        <strain evidence="2">HCPI-6</strain>
    </source>
</reference>
<dbReference type="RefSeq" id="WP_250456355.1">
    <property type="nucleotide sequence ID" value="NZ_JAJKBJ010000005.1"/>
</dbReference>
<protein>
    <submittedName>
        <fullName evidence="2">Uncharacterized protein</fullName>
    </submittedName>
</protein>
<evidence type="ECO:0000313" key="2">
    <source>
        <dbReference type="EMBL" id="MCL9683750.1"/>
    </source>
</evidence>
<evidence type="ECO:0000313" key="3">
    <source>
        <dbReference type="Proteomes" id="UP001139721"/>
    </source>
</evidence>
<evidence type="ECO:0000256" key="1">
    <source>
        <dbReference type="SAM" id="MobiDB-lite"/>
    </source>
</evidence>
<feature type="region of interest" description="Disordered" evidence="1">
    <location>
        <begin position="1339"/>
        <end position="1365"/>
    </location>
</feature>